<evidence type="ECO:0000256" key="1">
    <source>
        <dbReference type="ARBA" id="ARBA00004123"/>
    </source>
</evidence>
<feature type="compositionally biased region" description="Basic residues" evidence="7">
    <location>
        <begin position="255"/>
        <end position="264"/>
    </location>
</feature>
<dbReference type="AlphaFoldDB" id="A0A8T1RZN5"/>
<keyword evidence="3" id="KW-0694">RNA-binding</keyword>
<dbReference type="Proteomes" id="UP000765507">
    <property type="component" value="Unassembled WGS sequence"/>
</dbReference>
<dbReference type="GO" id="GO:0003723">
    <property type="term" value="F:RNA binding"/>
    <property type="evidence" value="ECO:0007669"/>
    <property type="project" value="UniProtKB-KW"/>
</dbReference>
<keyword evidence="2" id="KW-0597">Phosphoprotein</keyword>
<dbReference type="PANTHER" id="PTHR15528">
    <property type="entry name" value="PEROXISOME PROLIFERATOR ACTIVATED RECEPTOR GAMMA COACTIVATOR 1 PGC-1 -RELATED"/>
    <property type="match status" value="1"/>
</dbReference>
<dbReference type="EMBL" id="JAHGAV010001342">
    <property type="protein sequence ID" value="KAG6922372.1"/>
    <property type="molecule type" value="Genomic_DNA"/>
</dbReference>
<keyword evidence="5" id="KW-0804">Transcription</keyword>
<dbReference type="InterPro" id="IPR034605">
    <property type="entry name" value="PGC-1"/>
</dbReference>
<evidence type="ECO:0000256" key="4">
    <source>
        <dbReference type="ARBA" id="ARBA00023015"/>
    </source>
</evidence>
<organism evidence="8 9">
    <name type="scientific">Chelydra serpentina</name>
    <name type="common">Snapping turtle</name>
    <name type="synonym">Testudo serpentina</name>
    <dbReference type="NCBI Taxonomy" id="8475"/>
    <lineage>
        <taxon>Eukaryota</taxon>
        <taxon>Metazoa</taxon>
        <taxon>Chordata</taxon>
        <taxon>Craniata</taxon>
        <taxon>Vertebrata</taxon>
        <taxon>Euteleostomi</taxon>
        <taxon>Archelosauria</taxon>
        <taxon>Testudinata</taxon>
        <taxon>Testudines</taxon>
        <taxon>Cryptodira</taxon>
        <taxon>Durocryptodira</taxon>
        <taxon>Americhelydia</taxon>
        <taxon>Chelydroidea</taxon>
        <taxon>Chelydridae</taxon>
        <taxon>Chelydra</taxon>
    </lineage>
</organism>
<evidence type="ECO:0000256" key="5">
    <source>
        <dbReference type="ARBA" id="ARBA00023163"/>
    </source>
</evidence>
<feature type="region of interest" description="Disordered" evidence="7">
    <location>
        <begin position="157"/>
        <end position="307"/>
    </location>
</feature>
<feature type="compositionally biased region" description="Basic and acidic residues" evidence="7">
    <location>
        <begin position="209"/>
        <end position="237"/>
    </location>
</feature>
<evidence type="ECO:0000256" key="2">
    <source>
        <dbReference type="ARBA" id="ARBA00022553"/>
    </source>
</evidence>
<feature type="region of interest" description="Disordered" evidence="7">
    <location>
        <begin position="1"/>
        <end position="68"/>
    </location>
</feature>
<dbReference type="GO" id="GO:0045944">
    <property type="term" value="P:positive regulation of transcription by RNA polymerase II"/>
    <property type="evidence" value="ECO:0007669"/>
    <property type="project" value="TreeGrafter"/>
</dbReference>
<keyword evidence="8" id="KW-0675">Receptor</keyword>
<dbReference type="GO" id="GO:0005634">
    <property type="term" value="C:nucleus"/>
    <property type="evidence" value="ECO:0007669"/>
    <property type="project" value="UniProtKB-SubCell"/>
</dbReference>
<keyword evidence="9" id="KW-1185">Reference proteome</keyword>
<feature type="non-terminal residue" evidence="8">
    <location>
        <position position="329"/>
    </location>
</feature>
<protein>
    <submittedName>
        <fullName evidence="8">Peroxisome proliferator-activated receptor gamma, coactivator-related 1</fullName>
    </submittedName>
</protein>
<keyword evidence="6" id="KW-0539">Nucleus</keyword>
<name>A0A8T1RZN5_CHESE</name>
<evidence type="ECO:0000256" key="6">
    <source>
        <dbReference type="ARBA" id="ARBA00023242"/>
    </source>
</evidence>
<proteinExistence type="predicted"/>
<evidence type="ECO:0000256" key="3">
    <source>
        <dbReference type="ARBA" id="ARBA00022884"/>
    </source>
</evidence>
<evidence type="ECO:0000256" key="7">
    <source>
        <dbReference type="SAM" id="MobiDB-lite"/>
    </source>
</evidence>
<keyword evidence="4" id="KW-0805">Transcription regulation</keyword>
<comment type="subcellular location">
    <subcellularLocation>
        <location evidence="1">Nucleus</location>
    </subcellularLocation>
</comment>
<evidence type="ECO:0000313" key="8">
    <source>
        <dbReference type="EMBL" id="KAG6922372.1"/>
    </source>
</evidence>
<evidence type="ECO:0000313" key="9">
    <source>
        <dbReference type="Proteomes" id="UP000765507"/>
    </source>
</evidence>
<accession>A0A8T1RZN5</accession>
<gene>
    <name evidence="8" type="primary">pprc1</name>
    <name evidence="8" type="ORF">G0U57_002745</name>
</gene>
<dbReference type="OrthoDB" id="10047851at2759"/>
<comment type="caution">
    <text evidence="8">The sequence shown here is derived from an EMBL/GenBank/DDBJ whole genome shotgun (WGS) entry which is preliminary data.</text>
</comment>
<sequence length="329" mass="34935">AETGPAELPWNRPLSCLEEPAAPKQRPGRKLPRPQPLPQRSDGEEEEEVAGPGQRGSMAAVGGLQESPVDLCAEAGGEEAAWPEDSDTPCIISTGAGSLSELVRSMHPYCLPTLTVCLDPASEPVAKDFLTGPLLLEIVPGDGESLEIPVILQQLGPAEGEGASGGLASEEDGAPDGVVPVGTPAQGCETGGLSRAPQEEPPSPTQARESPRRADPEAKDEARQRDQYRESSSRRSTEAPAGGKRQGTEKGRGRERARKSRKKKREESQKGQAKPDGGCAVRRLRSVSAVQPPASQRSPGWAARPSVQVSTFLEKQLEQAKKEGQMELR</sequence>
<dbReference type="GO" id="GO:0003712">
    <property type="term" value="F:transcription coregulator activity"/>
    <property type="evidence" value="ECO:0007669"/>
    <property type="project" value="InterPro"/>
</dbReference>
<reference evidence="8 9" key="1">
    <citation type="journal article" date="2020" name="G3 (Bethesda)">
        <title>Draft Genome of the Common Snapping Turtle, Chelydra serpentina, a Model for Phenotypic Plasticity in Reptiles.</title>
        <authorList>
            <person name="Das D."/>
            <person name="Singh S.K."/>
            <person name="Bierstedt J."/>
            <person name="Erickson A."/>
            <person name="Galli G.L.J."/>
            <person name="Crossley D.A. 2nd"/>
            <person name="Rhen T."/>
        </authorList>
    </citation>
    <scope>NUCLEOTIDE SEQUENCE [LARGE SCALE GENOMIC DNA]</scope>
    <source>
        <strain evidence="8">KW</strain>
    </source>
</reference>
<dbReference type="PANTHER" id="PTHR15528:SF11">
    <property type="entry name" value="FI18188P1"/>
    <property type="match status" value="1"/>
</dbReference>
<feature type="non-terminal residue" evidence="8">
    <location>
        <position position="1"/>
    </location>
</feature>